<proteinExistence type="inferred from homology"/>
<dbReference type="GO" id="GO:0004497">
    <property type="term" value="F:monooxygenase activity"/>
    <property type="evidence" value="ECO:0007669"/>
    <property type="project" value="UniProtKB-KW"/>
</dbReference>
<evidence type="ECO:0000256" key="7">
    <source>
        <dbReference type="ARBA" id="ARBA00022723"/>
    </source>
</evidence>
<keyword evidence="9" id="KW-0492">Microsome</keyword>
<dbReference type="InterPro" id="IPR002403">
    <property type="entry name" value="Cyt_P450_E_grp-IV"/>
</dbReference>
<dbReference type="GO" id="GO:0005789">
    <property type="term" value="C:endoplasmic reticulum membrane"/>
    <property type="evidence" value="ECO:0007669"/>
    <property type="project" value="UniProtKB-SubCell"/>
</dbReference>
<evidence type="ECO:0000256" key="12">
    <source>
        <dbReference type="ARBA" id="ARBA00023033"/>
    </source>
</evidence>
<evidence type="ECO:0000256" key="14">
    <source>
        <dbReference type="PIRSR" id="PIRSR602403-1"/>
    </source>
</evidence>
<evidence type="ECO:0000256" key="6">
    <source>
        <dbReference type="ARBA" id="ARBA00022617"/>
    </source>
</evidence>
<protein>
    <submittedName>
        <fullName evidence="18">Cytochrome P450 6a2-like</fullName>
    </submittedName>
</protein>
<dbReference type="SUPFAM" id="SSF48264">
    <property type="entry name" value="Cytochrome P450"/>
    <property type="match status" value="1"/>
</dbReference>
<evidence type="ECO:0000256" key="10">
    <source>
        <dbReference type="ARBA" id="ARBA00023002"/>
    </source>
</evidence>
<dbReference type="InterPro" id="IPR050476">
    <property type="entry name" value="Insect_CytP450_Detox"/>
</dbReference>
<feature type="transmembrane region" description="Helical" evidence="16">
    <location>
        <begin position="6"/>
        <end position="21"/>
    </location>
</feature>
<keyword evidence="8" id="KW-0256">Endoplasmic reticulum</keyword>
<gene>
    <name evidence="18" type="primary">LOC113206239</name>
</gene>
<dbReference type="CDD" id="cd11056">
    <property type="entry name" value="CYP6-like"/>
    <property type="match status" value="1"/>
</dbReference>
<dbReference type="GO" id="GO:0005506">
    <property type="term" value="F:iron ion binding"/>
    <property type="evidence" value="ECO:0007669"/>
    <property type="project" value="InterPro"/>
</dbReference>
<keyword evidence="12 15" id="KW-0503">Monooxygenase</keyword>
<sequence length="500" mass="56216">MEPSSLLLAAAAVVAAVFLYFRHRFSYWARRGVPFHAPKPVVGNFGDVLLGRKNVPGLLADLSRAFREVGYCGIYSFDKPVLLVWDPEMVRQIVAKDFSSFHDRGQPFDPADPLSQTLFALGGKQWKNLRSKLTPAFTSGKLKAMLPLMRDVGADLVDQVALEAHGGCEVDMEELLSRFVTDVVGTVAFGIKCNCLRDPNSDFRAMSKKLFKQTPASVARILLTTVHPKLGVLLPFKWFFAETNDFFLNLMRDQVDQREKTSVERNDFVQQMMQLRAADLADVDPDNHLKVTTGVMAAQAFIFFLAGLDNISNTLGYILTRLAGDQDLQDRLASEVRRELQQHGGELSYEALKKMSLVSRVALEGLRLWNPLGVVFRKCNATTRVGDVVVEKGQMLFIATNVINMDESVFPEPQRFDPERHTAEEKAKRHPYAFLPFGEGPRICIAERFALLEMELTIAVLVDKLRFSPGPNYEKEVEIDTRAPLPKPKNGFHLQVTERI</sequence>
<keyword evidence="7 14" id="KW-0479">Metal-binding</keyword>
<evidence type="ECO:0000256" key="2">
    <source>
        <dbReference type="ARBA" id="ARBA00003690"/>
    </source>
</evidence>
<evidence type="ECO:0000313" key="17">
    <source>
        <dbReference type="Proteomes" id="UP000504606"/>
    </source>
</evidence>
<accession>A0A6J1SAC9</accession>
<dbReference type="GeneID" id="113206239"/>
<evidence type="ECO:0000256" key="15">
    <source>
        <dbReference type="RuleBase" id="RU000461"/>
    </source>
</evidence>
<evidence type="ECO:0000256" key="1">
    <source>
        <dbReference type="ARBA" id="ARBA00001971"/>
    </source>
</evidence>
<dbReference type="PANTHER" id="PTHR24292:SF103">
    <property type="entry name" value="CYTOCHROME P450 6BS1"/>
    <property type="match status" value="1"/>
</dbReference>
<dbReference type="PRINTS" id="PR00465">
    <property type="entry name" value="EP450IV"/>
</dbReference>
<dbReference type="GO" id="GO:0016705">
    <property type="term" value="F:oxidoreductase activity, acting on paired donors, with incorporation or reduction of molecular oxygen"/>
    <property type="evidence" value="ECO:0007669"/>
    <property type="project" value="InterPro"/>
</dbReference>
<keyword evidence="17" id="KW-1185">Reference proteome</keyword>
<keyword evidence="10 15" id="KW-0560">Oxidoreductase</keyword>
<keyword evidence="16" id="KW-1133">Transmembrane helix</keyword>
<comment type="cofactor">
    <cofactor evidence="1 14">
        <name>heme</name>
        <dbReference type="ChEBI" id="CHEBI:30413"/>
    </cofactor>
</comment>
<keyword evidence="13 16" id="KW-0472">Membrane</keyword>
<dbReference type="InterPro" id="IPR001128">
    <property type="entry name" value="Cyt_P450"/>
</dbReference>
<dbReference type="RefSeq" id="XP_026278012.1">
    <property type="nucleotide sequence ID" value="XM_026422227.2"/>
</dbReference>
<dbReference type="InterPro" id="IPR036396">
    <property type="entry name" value="Cyt_P450_sf"/>
</dbReference>
<dbReference type="PRINTS" id="PR00385">
    <property type="entry name" value="P450"/>
</dbReference>
<dbReference type="PANTHER" id="PTHR24292">
    <property type="entry name" value="CYTOCHROME P450"/>
    <property type="match status" value="1"/>
</dbReference>
<comment type="subcellular location">
    <subcellularLocation>
        <location evidence="4">Endoplasmic reticulum membrane</location>
        <topology evidence="4">Peripheral membrane protein</topology>
    </subcellularLocation>
    <subcellularLocation>
        <location evidence="3">Microsome membrane</location>
        <topology evidence="3">Peripheral membrane protein</topology>
    </subcellularLocation>
</comment>
<dbReference type="Pfam" id="PF00067">
    <property type="entry name" value="p450"/>
    <property type="match status" value="1"/>
</dbReference>
<evidence type="ECO:0000256" key="9">
    <source>
        <dbReference type="ARBA" id="ARBA00022848"/>
    </source>
</evidence>
<dbReference type="OrthoDB" id="2789670at2759"/>
<evidence type="ECO:0000313" key="18">
    <source>
        <dbReference type="RefSeq" id="XP_026278012.1"/>
    </source>
</evidence>
<feature type="binding site" description="axial binding residue" evidence="14">
    <location>
        <position position="444"/>
    </location>
    <ligand>
        <name>heme</name>
        <dbReference type="ChEBI" id="CHEBI:30413"/>
    </ligand>
    <ligandPart>
        <name>Fe</name>
        <dbReference type="ChEBI" id="CHEBI:18248"/>
    </ligandPart>
</feature>
<name>A0A6J1SAC9_FRAOC</name>
<dbReference type="Proteomes" id="UP000504606">
    <property type="component" value="Unplaced"/>
</dbReference>
<evidence type="ECO:0000256" key="3">
    <source>
        <dbReference type="ARBA" id="ARBA00004174"/>
    </source>
</evidence>
<organism evidence="17 18">
    <name type="scientific">Frankliniella occidentalis</name>
    <name type="common">Western flower thrips</name>
    <name type="synonym">Euthrips occidentalis</name>
    <dbReference type="NCBI Taxonomy" id="133901"/>
    <lineage>
        <taxon>Eukaryota</taxon>
        <taxon>Metazoa</taxon>
        <taxon>Ecdysozoa</taxon>
        <taxon>Arthropoda</taxon>
        <taxon>Hexapoda</taxon>
        <taxon>Insecta</taxon>
        <taxon>Pterygota</taxon>
        <taxon>Neoptera</taxon>
        <taxon>Paraneoptera</taxon>
        <taxon>Thysanoptera</taxon>
        <taxon>Terebrantia</taxon>
        <taxon>Thripoidea</taxon>
        <taxon>Thripidae</taxon>
        <taxon>Frankliniella</taxon>
    </lineage>
</organism>
<dbReference type="FunFam" id="1.10.630.10:FF:000042">
    <property type="entry name" value="Cytochrome P450"/>
    <property type="match status" value="1"/>
</dbReference>
<keyword evidence="11 14" id="KW-0408">Iron</keyword>
<evidence type="ECO:0000256" key="8">
    <source>
        <dbReference type="ARBA" id="ARBA00022824"/>
    </source>
</evidence>
<evidence type="ECO:0000256" key="13">
    <source>
        <dbReference type="ARBA" id="ARBA00023136"/>
    </source>
</evidence>
<dbReference type="Gene3D" id="1.10.630.10">
    <property type="entry name" value="Cytochrome P450"/>
    <property type="match status" value="1"/>
</dbReference>
<evidence type="ECO:0000256" key="4">
    <source>
        <dbReference type="ARBA" id="ARBA00004406"/>
    </source>
</evidence>
<keyword evidence="6 14" id="KW-0349">Heme</keyword>
<evidence type="ECO:0000256" key="5">
    <source>
        <dbReference type="ARBA" id="ARBA00010617"/>
    </source>
</evidence>
<evidence type="ECO:0000256" key="16">
    <source>
        <dbReference type="SAM" id="Phobius"/>
    </source>
</evidence>
<dbReference type="KEGG" id="foc:113206239"/>
<reference evidence="18" key="1">
    <citation type="submission" date="2025-08" db="UniProtKB">
        <authorList>
            <consortium name="RefSeq"/>
        </authorList>
    </citation>
    <scope>IDENTIFICATION</scope>
    <source>
        <tissue evidence="18">Whole organism</tissue>
    </source>
</reference>
<comment type="similarity">
    <text evidence="5 15">Belongs to the cytochrome P450 family.</text>
</comment>
<comment type="function">
    <text evidence="2">May be involved in the metabolism of insect hormones and in the breakdown of synthetic insecticides.</text>
</comment>
<dbReference type="PROSITE" id="PS00086">
    <property type="entry name" value="CYTOCHROME_P450"/>
    <property type="match status" value="1"/>
</dbReference>
<dbReference type="GO" id="GO:0020037">
    <property type="term" value="F:heme binding"/>
    <property type="evidence" value="ECO:0007669"/>
    <property type="project" value="InterPro"/>
</dbReference>
<dbReference type="AlphaFoldDB" id="A0A6J1SAC9"/>
<evidence type="ECO:0000256" key="11">
    <source>
        <dbReference type="ARBA" id="ARBA00023004"/>
    </source>
</evidence>
<keyword evidence="16" id="KW-0812">Transmembrane</keyword>
<dbReference type="InterPro" id="IPR017972">
    <property type="entry name" value="Cyt_P450_CS"/>
</dbReference>